<accession>A0A9D2F8R7</accession>
<evidence type="ECO:0000256" key="1">
    <source>
        <dbReference type="ARBA" id="ARBA00022679"/>
    </source>
</evidence>
<dbReference type="EMBL" id="DXBN01000233">
    <property type="protein sequence ID" value="HIZ54264.1"/>
    <property type="molecule type" value="Genomic_DNA"/>
</dbReference>
<gene>
    <name evidence="3" type="ORF">IAA20_10010</name>
</gene>
<organism evidence="3 4">
    <name type="scientific">Candidatus Enterococcus avicola</name>
    <dbReference type="NCBI Taxonomy" id="2838561"/>
    <lineage>
        <taxon>Bacteria</taxon>
        <taxon>Bacillati</taxon>
        <taxon>Bacillota</taxon>
        <taxon>Bacilli</taxon>
        <taxon>Lactobacillales</taxon>
        <taxon>Enterococcaceae</taxon>
        <taxon>Enterococcus</taxon>
    </lineage>
</organism>
<dbReference type="GO" id="GO:0016740">
    <property type="term" value="F:transferase activity"/>
    <property type="evidence" value="ECO:0007669"/>
    <property type="project" value="UniProtKB-KW"/>
</dbReference>
<dbReference type="Pfam" id="PF13427">
    <property type="entry name" value="AadA_C"/>
    <property type="match status" value="1"/>
</dbReference>
<proteinExistence type="predicted"/>
<reference evidence="3" key="2">
    <citation type="submission" date="2021-04" db="EMBL/GenBank/DDBJ databases">
        <authorList>
            <person name="Gilroy R."/>
        </authorList>
    </citation>
    <scope>NUCLEOTIDE SEQUENCE</scope>
    <source>
        <strain evidence="3">CHK172-16539</strain>
    </source>
</reference>
<evidence type="ECO:0000313" key="3">
    <source>
        <dbReference type="EMBL" id="HIZ54264.1"/>
    </source>
</evidence>
<evidence type="ECO:0000259" key="2">
    <source>
        <dbReference type="Pfam" id="PF13427"/>
    </source>
</evidence>
<reference evidence="3" key="1">
    <citation type="journal article" date="2021" name="PeerJ">
        <title>Extensive microbial diversity within the chicken gut microbiome revealed by metagenomics and culture.</title>
        <authorList>
            <person name="Gilroy R."/>
            <person name="Ravi A."/>
            <person name="Getino M."/>
            <person name="Pursley I."/>
            <person name="Horton D.L."/>
            <person name="Alikhan N.F."/>
            <person name="Baker D."/>
            <person name="Gharbi K."/>
            <person name="Hall N."/>
            <person name="Watson M."/>
            <person name="Adriaenssens E.M."/>
            <person name="Foster-Nyarko E."/>
            <person name="Jarju S."/>
            <person name="Secka A."/>
            <person name="Antonio M."/>
            <person name="Oren A."/>
            <person name="Chaudhuri R.R."/>
            <person name="La Ragione R."/>
            <person name="Hildebrand F."/>
            <person name="Pallen M.J."/>
        </authorList>
    </citation>
    <scope>NUCLEOTIDE SEQUENCE</scope>
    <source>
        <strain evidence="3">CHK172-16539</strain>
    </source>
</reference>
<comment type="caution">
    <text evidence="3">The sequence shown here is derived from an EMBL/GenBank/DDBJ whole genome shotgun (WGS) entry which is preliminary data.</text>
</comment>
<dbReference type="InterPro" id="IPR025184">
    <property type="entry name" value="AadA_C"/>
</dbReference>
<feature type="domain" description="Adenylyltransferase AadA C-terminal" evidence="2">
    <location>
        <begin position="100"/>
        <end position="162"/>
    </location>
</feature>
<keyword evidence="1" id="KW-0808">Transferase</keyword>
<sequence length="198" mass="23020">MILIKDSLQFEKKIALSKLLLQCSNAPFPIELSILTTNQLNQQQHPYPFEFHYSEFWRSRYTNEPTKWLSRLGQTDIDLATHLTIIYHAGICFDGPPVKTLFHPIAKEDYLNAILADYYDCIAHFEENPIYSALNSFRVLAYLSESKILSKYDAGLWAIQPLIQHLPDTYSNIDIFELTDHKKLILKDLKQQIEDSVN</sequence>
<evidence type="ECO:0000313" key="4">
    <source>
        <dbReference type="Proteomes" id="UP000824063"/>
    </source>
</evidence>
<name>A0A9D2F8R7_9ENTE</name>
<dbReference type="AlphaFoldDB" id="A0A9D2F8R7"/>
<protein>
    <submittedName>
        <fullName evidence="3">DUF4111 domain-containing protein</fullName>
    </submittedName>
</protein>
<dbReference type="Proteomes" id="UP000824063">
    <property type="component" value="Unassembled WGS sequence"/>
</dbReference>